<dbReference type="EMBL" id="JARKIE010001131">
    <property type="protein sequence ID" value="KAJ7605936.1"/>
    <property type="molecule type" value="Genomic_DNA"/>
</dbReference>
<name>A0AAD7F9S2_MYCRO</name>
<keyword evidence="2" id="KW-1185">Reference proteome</keyword>
<organism evidence="1 2">
    <name type="scientific">Mycena rosella</name>
    <name type="common">Pink bonnet</name>
    <name type="synonym">Agaricus rosellus</name>
    <dbReference type="NCBI Taxonomy" id="1033263"/>
    <lineage>
        <taxon>Eukaryota</taxon>
        <taxon>Fungi</taxon>
        <taxon>Dikarya</taxon>
        <taxon>Basidiomycota</taxon>
        <taxon>Agaricomycotina</taxon>
        <taxon>Agaricomycetes</taxon>
        <taxon>Agaricomycetidae</taxon>
        <taxon>Agaricales</taxon>
        <taxon>Marasmiineae</taxon>
        <taxon>Mycenaceae</taxon>
        <taxon>Mycena</taxon>
    </lineage>
</organism>
<dbReference type="Proteomes" id="UP001221757">
    <property type="component" value="Unassembled WGS sequence"/>
</dbReference>
<gene>
    <name evidence="1" type="ORF">B0H17DRAFT_1221870</name>
</gene>
<comment type="caution">
    <text evidence="1">The sequence shown here is derived from an EMBL/GenBank/DDBJ whole genome shotgun (WGS) entry which is preliminary data.</text>
</comment>
<sequence>MLAVIGDIVKWYSAYTALVSDAETMLAAELDAVFQEATYTAALAEFFGVDAVAFELLAASASAFPIGAIAIAIITSVGFIIEELDRDYSLSVNIYNFDPVNQWVVDDWASNNGEPSGGPFAAAALPVLSNKVDTPDGPVPTVKWVASWATYVFGNVDTIGNGVFIAMQAELGTAGSGQGFIFGYRIHATLEDNQMALMDGLTDLENFVNTADGVWHQTEALIIVNALTQQTIYANSP</sequence>
<proteinExistence type="predicted"/>
<evidence type="ECO:0000313" key="2">
    <source>
        <dbReference type="Proteomes" id="UP001221757"/>
    </source>
</evidence>
<accession>A0AAD7F9S2</accession>
<reference evidence="1" key="1">
    <citation type="submission" date="2023-03" db="EMBL/GenBank/DDBJ databases">
        <title>Massive genome expansion in bonnet fungi (Mycena s.s.) driven by repeated elements and novel gene families across ecological guilds.</title>
        <authorList>
            <consortium name="Lawrence Berkeley National Laboratory"/>
            <person name="Harder C.B."/>
            <person name="Miyauchi S."/>
            <person name="Viragh M."/>
            <person name="Kuo A."/>
            <person name="Thoen E."/>
            <person name="Andreopoulos B."/>
            <person name="Lu D."/>
            <person name="Skrede I."/>
            <person name="Drula E."/>
            <person name="Henrissat B."/>
            <person name="Morin E."/>
            <person name="Kohler A."/>
            <person name="Barry K."/>
            <person name="LaButti K."/>
            <person name="Morin E."/>
            <person name="Salamov A."/>
            <person name="Lipzen A."/>
            <person name="Mereny Z."/>
            <person name="Hegedus B."/>
            <person name="Baldrian P."/>
            <person name="Stursova M."/>
            <person name="Weitz H."/>
            <person name="Taylor A."/>
            <person name="Grigoriev I.V."/>
            <person name="Nagy L.G."/>
            <person name="Martin F."/>
            <person name="Kauserud H."/>
        </authorList>
    </citation>
    <scope>NUCLEOTIDE SEQUENCE</scope>
    <source>
        <strain evidence="1">CBHHK067</strain>
    </source>
</reference>
<evidence type="ECO:0000313" key="1">
    <source>
        <dbReference type="EMBL" id="KAJ7605936.1"/>
    </source>
</evidence>
<feature type="non-terminal residue" evidence="1">
    <location>
        <position position="237"/>
    </location>
</feature>
<protein>
    <submittedName>
        <fullName evidence="1">Uncharacterized protein</fullName>
    </submittedName>
</protein>
<dbReference type="AlphaFoldDB" id="A0AAD7F9S2"/>